<dbReference type="Pfam" id="PF13650">
    <property type="entry name" value="Asp_protease_2"/>
    <property type="match status" value="1"/>
</dbReference>
<accession>A0A562TWK3</accession>
<dbReference type="Gene3D" id="2.30.42.10">
    <property type="match status" value="1"/>
</dbReference>
<keyword evidence="2" id="KW-0645">Protease</keyword>
<dbReference type="SMART" id="SM00228">
    <property type="entry name" value="PDZ"/>
    <property type="match status" value="1"/>
</dbReference>
<feature type="domain" description="PDZ" evidence="1">
    <location>
        <begin position="326"/>
        <end position="390"/>
    </location>
</feature>
<dbReference type="Proteomes" id="UP000317010">
    <property type="component" value="Unassembled WGS sequence"/>
</dbReference>
<dbReference type="GO" id="GO:0006508">
    <property type="term" value="P:proteolysis"/>
    <property type="evidence" value="ECO:0007669"/>
    <property type="project" value="UniProtKB-KW"/>
</dbReference>
<dbReference type="InterPro" id="IPR036034">
    <property type="entry name" value="PDZ_sf"/>
</dbReference>
<comment type="caution">
    <text evidence="2">The sequence shown here is derived from an EMBL/GenBank/DDBJ whole genome shotgun (WGS) entry which is preliminary data.</text>
</comment>
<dbReference type="PROSITE" id="PS50106">
    <property type="entry name" value="PDZ"/>
    <property type="match status" value="1"/>
</dbReference>
<dbReference type="CDD" id="cd00136">
    <property type="entry name" value="PDZ_canonical"/>
    <property type="match status" value="1"/>
</dbReference>
<sequence length="410" mass="45428">MSRLFFTVKHLRVIVLFILMCSGLMAKAQYFDITGNSKHVTIPFKMVRDMIIIQLNINDKGPFNFILDTGVGLMLITDPKLVDSIDIQNKRTLKIGGLGEGDDYEAYITSALKIGISGLKSYDIGAAILKKDHFGLSNYAGMHIHGLLGYEFFSNLAVKINFADSTLTVSHPKNIKVFRKGVKIPISIEDRKPYVNAKVIFPNGTKTNDKLVLDLGAGHPISLENVIKNHGLPEKFIAANLGIGLTGPIDGFLSRISEVDIGKFKIKNVITSFPSDDGKGQQIKRDGNLGMGILKRFQVILDYPDSVIYLKPGVGYNDPFEHDMSGLEYYSTGDDLNHIIISRVEPGSAADAVGLEKDDEIISINFKPVSQMTLEQIDTIFKSQSDRSLLLQIFHDKKLDGVILTLKRRI</sequence>
<dbReference type="AlphaFoldDB" id="A0A562TWK3"/>
<dbReference type="SUPFAM" id="SSF50156">
    <property type="entry name" value="PDZ domain-like"/>
    <property type="match status" value="1"/>
</dbReference>
<dbReference type="InterPro" id="IPR021109">
    <property type="entry name" value="Peptidase_aspartic_dom_sf"/>
</dbReference>
<dbReference type="InterPro" id="IPR001478">
    <property type="entry name" value="PDZ"/>
</dbReference>
<reference evidence="2 3" key="1">
    <citation type="submission" date="2019-07" db="EMBL/GenBank/DDBJ databases">
        <title>Genomic Encyclopedia of Archaeal and Bacterial Type Strains, Phase II (KMG-II): from individual species to whole genera.</title>
        <authorList>
            <person name="Goeker M."/>
        </authorList>
    </citation>
    <scope>NUCLEOTIDE SEQUENCE [LARGE SCALE GENOMIC DNA]</scope>
    <source>
        <strain evidence="2 3">ATCC BAA-1854</strain>
    </source>
</reference>
<name>A0A562TWK3_9SPHI</name>
<dbReference type="EMBL" id="VLLI01000011">
    <property type="protein sequence ID" value="TWI97250.1"/>
    <property type="molecule type" value="Genomic_DNA"/>
</dbReference>
<dbReference type="RefSeq" id="WP_144914847.1">
    <property type="nucleotide sequence ID" value="NZ_VLLI01000011.1"/>
</dbReference>
<protein>
    <submittedName>
        <fullName evidence="2">Aspartyl protease</fullName>
    </submittedName>
</protein>
<dbReference type="Gene3D" id="2.40.70.10">
    <property type="entry name" value="Acid Proteases"/>
    <property type="match status" value="2"/>
</dbReference>
<evidence type="ECO:0000313" key="2">
    <source>
        <dbReference type="EMBL" id="TWI97250.1"/>
    </source>
</evidence>
<proteinExistence type="predicted"/>
<keyword evidence="2" id="KW-0378">Hydrolase</keyword>
<dbReference type="Pfam" id="PF00595">
    <property type="entry name" value="PDZ"/>
    <property type="match status" value="1"/>
</dbReference>
<evidence type="ECO:0000259" key="1">
    <source>
        <dbReference type="PROSITE" id="PS50106"/>
    </source>
</evidence>
<organism evidence="2 3">
    <name type="scientific">Mucilaginibacter frigoritolerans</name>
    <dbReference type="NCBI Taxonomy" id="652788"/>
    <lineage>
        <taxon>Bacteria</taxon>
        <taxon>Pseudomonadati</taxon>
        <taxon>Bacteroidota</taxon>
        <taxon>Sphingobacteriia</taxon>
        <taxon>Sphingobacteriales</taxon>
        <taxon>Sphingobacteriaceae</taxon>
        <taxon>Mucilaginibacter</taxon>
    </lineage>
</organism>
<dbReference type="OrthoDB" id="3521766at2"/>
<dbReference type="GO" id="GO:0008233">
    <property type="term" value="F:peptidase activity"/>
    <property type="evidence" value="ECO:0007669"/>
    <property type="project" value="UniProtKB-KW"/>
</dbReference>
<evidence type="ECO:0000313" key="3">
    <source>
        <dbReference type="Proteomes" id="UP000317010"/>
    </source>
</evidence>
<gene>
    <name evidence="2" type="ORF">JN11_03711</name>
</gene>
<keyword evidence="3" id="KW-1185">Reference proteome</keyword>